<gene>
    <name evidence="1" type="ORF">KDW_48090</name>
</gene>
<dbReference type="Proteomes" id="UP000326912">
    <property type="component" value="Unassembled WGS sequence"/>
</dbReference>
<evidence type="ECO:0000313" key="2">
    <source>
        <dbReference type="Proteomes" id="UP000326912"/>
    </source>
</evidence>
<comment type="caution">
    <text evidence="1">The sequence shown here is derived from an EMBL/GenBank/DDBJ whole genome shotgun (WGS) entry which is preliminary data.</text>
</comment>
<accession>A0A5J4KVT4</accession>
<dbReference type="AlphaFoldDB" id="A0A5J4KVT4"/>
<organism evidence="1 2">
    <name type="scientific">Dictyobacter vulcani</name>
    <dbReference type="NCBI Taxonomy" id="2607529"/>
    <lineage>
        <taxon>Bacteria</taxon>
        <taxon>Bacillati</taxon>
        <taxon>Chloroflexota</taxon>
        <taxon>Ktedonobacteria</taxon>
        <taxon>Ktedonobacterales</taxon>
        <taxon>Dictyobacteraceae</taxon>
        <taxon>Dictyobacter</taxon>
    </lineage>
</organism>
<name>A0A5J4KVT4_9CHLR</name>
<protein>
    <submittedName>
        <fullName evidence="1">Uncharacterized protein</fullName>
    </submittedName>
</protein>
<evidence type="ECO:0000313" key="1">
    <source>
        <dbReference type="EMBL" id="GER90647.1"/>
    </source>
</evidence>
<dbReference type="EMBL" id="BKZW01000002">
    <property type="protein sequence ID" value="GER90647.1"/>
    <property type="molecule type" value="Genomic_DNA"/>
</dbReference>
<reference evidence="1 2" key="1">
    <citation type="submission" date="2019-10" db="EMBL/GenBank/DDBJ databases">
        <title>Dictyobacter vulcani sp. nov., within the class Ktedonobacteria, isolated from soil of volcanic Mt. Zao.</title>
        <authorList>
            <person name="Zheng Y."/>
            <person name="Wang C.M."/>
            <person name="Sakai Y."/>
            <person name="Abe K."/>
            <person name="Yokota A."/>
            <person name="Yabe S."/>
        </authorList>
    </citation>
    <scope>NUCLEOTIDE SEQUENCE [LARGE SCALE GENOMIC DNA]</scope>
    <source>
        <strain evidence="1 2">W12</strain>
    </source>
</reference>
<sequence length="59" mass="6899">MDLAYTIESMIAEKNFEHLVQWIEKHLMAAASVRSTDIEQIMQLIVKRHPKIITYLGEN</sequence>
<proteinExistence type="predicted"/>
<keyword evidence="2" id="KW-1185">Reference proteome</keyword>